<feature type="transmembrane region" description="Helical" evidence="6">
    <location>
        <begin position="103"/>
        <end position="122"/>
    </location>
</feature>
<evidence type="ECO:0000256" key="5">
    <source>
        <dbReference type="ARBA" id="ARBA00023136"/>
    </source>
</evidence>
<evidence type="ECO:0000256" key="2">
    <source>
        <dbReference type="ARBA" id="ARBA00022679"/>
    </source>
</evidence>
<reference evidence="8" key="1">
    <citation type="submission" date="2019-08" db="EMBL/GenBank/DDBJ databases">
        <authorList>
            <person name="Kucharzyk K."/>
            <person name="Murdoch R.W."/>
            <person name="Higgins S."/>
            <person name="Loffler F."/>
        </authorList>
    </citation>
    <scope>NUCLEOTIDE SEQUENCE</scope>
</reference>
<keyword evidence="4 6" id="KW-1133">Transmembrane helix</keyword>
<dbReference type="PANTHER" id="PTHR30576">
    <property type="entry name" value="COLANIC BIOSYNTHESIS UDP-GLUCOSE LIPID CARRIER TRANSFERASE"/>
    <property type="match status" value="1"/>
</dbReference>
<keyword evidence="2" id="KW-0808">Transferase</keyword>
<feature type="transmembrane region" description="Helical" evidence="6">
    <location>
        <begin position="42"/>
        <end position="64"/>
    </location>
</feature>
<accession>A0A644TPI3</accession>
<evidence type="ECO:0000259" key="7">
    <source>
        <dbReference type="Pfam" id="PF02397"/>
    </source>
</evidence>
<dbReference type="NCBIfam" id="TIGR03025">
    <property type="entry name" value="EPS_sugtrans"/>
    <property type="match status" value="1"/>
</dbReference>
<evidence type="ECO:0000256" key="6">
    <source>
        <dbReference type="SAM" id="Phobius"/>
    </source>
</evidence>
<name>A0A644TPI3_9ZZZZ</name>
<feature type="transmembrane region" description="Helical" evidence="6">
    <location>
        <begin position="76"/>
        <end position="97"/>
    </location>
</feature>
<proteinExistence type="predicted"/>
<dbReference type="Pfam" id="PF13727">
    <property type="entry name" value="CoA_binding_3"/>
    <property type="match status" value="1"/>
</dbReference>
<dbReference type="InterPro" id="IPR003362">
    <property type="entry name" value="Bact_transf"/>
</dbReference>
<comment type="subcellular location">
    <subcellularLocation>
        <location evidence="1">Membrane</location>
        <topology evidence="1">Multi-pass membrane protein</topology>
    </subcellularLocation>
</comment>
<dbReference type="PANTHER" id="PTHR30576:SF0">
    <property type="entry name" value="UNDECAPRENYL-PHOSPHATE N-ACETYLGALACTOSAMINYL 1-PHOSPHATE TRANSFERASE-RELATED"/>
    <property type="match status" value="1"/>
</dbReference>
<dbReference type="GO" id="GO:0016020">
    <property type="term" value="C:membrane"/>
    <property type="evidence" value="ECO:0007669"/>
    <property type="project" value="UniProtKB-SubCell"/>
</dbReference>
<dbReference type="InterPro" id="IPR017475">
    <property type="entry name" value="EPS_sugar_tfrase"/>
</dbReference>
<dbReference type="Pfam" id="PF02397">
    <property type="entry name" value="Bac_transf"/>
    <property type="match status" value="1"/>
</dbReference>
<sequence length="458" mass="52822">MQRRFPMLRKLILLIGDMGILLLSTYLAVAIVFSYYTHKPDITIYYTMAPVMIVAAGILFNVNGLFTLPRKRYSELVLSLAVAIFNLFIIMMAASFLMREFAYSRSVLVLTAVLQFALLAIWKYMFWRIERELISPRNALLIGSEAECVRIITRLNAQPQLNYKVRYICNNYEGDSWQKIAEDIDLIIVCSDMGLKDKAEIVHFCHKHGKQIFLIPDVYELFCSSVELDKIDDIPVFRPKYLKPNLEQRSLKRIFDIVVSAIGLLLLWPIMIVVAIALKLDSRGPILYGQIRTGRGEKAFKVYKFRSMRQDAEKQTGPVFAAENDPRITKLGKFIRATRLDELPQLFNVLIGDMSIVGPRPERPFFVKQFKEEIPEYIYRHNVKPGITGLAQVHGKYNTTPYDKLVYDLIYIQKCNIVTDLVIMLQTIRVLVTKSSTEGVRARDEKIDLSRYEIHELG</sequence>
<evidence type="ECO:0000256" key="4">
    <source>
        <dbReference type="ARBA" id="ARBA00022989"/>
    </source>
</evidence>
<feature type="domain" description="Bacterial sugar transferase" evidence="7">
    <location>
        <begin position="252"/>
        <end position="432"/>
    </location>
</feature>
<dbReference type="AlphaFoldDB" id="A0A644TPI3"/>
<protein>
    <recommendedName>
        <fullName evidence="7">Bacterial sugar transferase domain-containing protein</fullName>
    </recommendedName>
</protein>
<dbReference type="EMBL" id="VSSQ01000044">
    <property type="protein sequence ID" value="MPL68895.1"/>
    <property type="molecule type" value="Genomic_DNA"/>
</dbReference>
<keyword evidence="5 6" id="KW-0472">Membrane</keyword>
<comment type="caution">
    <text evidence="8">The sequence shown here is derived from an EMBL/GenBank/DDBJ whole genome shotgun (WGS) entry which is preliminary data.</text>
</comment>
<feature type="transmembrane region" description="Helical" evidence="6">
    <location>
        <begin position="12"/>
        <end position="36"/>
    </location>
</feature>
<evidence type="ECO:0000256" key="1">
    <source>
        <dbReference type="ARBA" id="ARBA00004141"/>
    </source>
</evidence>
<evidence type="ECO:0000313" key="8">
    <source>
        <dbReference type="EMBL" id="MPL68895.1"/>
    </source>
</evidence>
<feature type="transmembrane region" description="Helical" evidence="6">
    <location>
        <begin position="254"/>
        <end position="278"/>
    </location>
</feature>
<gene>
    <name evidence="8" type="ORF">SDC9_14628</name>
</gene>
<dbReference type="GO" id="GO:0016780">
    <property type="term" value="F:phosphotransferase activity, for other substituted phosphate groups"/>
    <property type="evidence" value="ECO:0007669"/>
    <property type="project" value="TreeGrafter"/>
</dbReference>
<evidence type="ECO:0000256" key="3">
    <source>
        <dbReference type="ARBA" id="ARBA00022692"/>
    </source>
</evidence>
<keyword evidence="3 6" id="KW-0812">Transmembrane</keyword>
<organism evidence="8">
    <name type="scientific">bioreactor metagenome</name>
    <dbReference type="NCBI Taxonomy" id="1076179"/>
    <lineage>
        <taxon>unclassified sequences</taxon>
        <taxon>metagenomes</taxon>
        <taxon>ecological metagenomes</taxon>
    </lineage>
</organism>